<evidence type="ECO:0000256" key="3">
    <source>
        <dbReference type="ARBA" id="ARBA00012438"/>
    </source>
</evidence>
<dbReference type="Pfam" id="PF02518">
    <property type="entry name" value="HATPase_c"/>
    <property type="match status" value="1"/>
</dbReference>
<evidence type="ECO:0000259" key="13">
    <source>
        <dbReference type="PROSITE" id="PS50885"/>
    </source>
</evidence>
<dbReference type="GO" id="GO:0005886">
    <property type="term" value="C:plasma membrane"/>
    <property type="evidence" value="ECO:0007669"/>
    <property type="project" value="TreeGrafter"/>
</dbReference>
<dbReference type="InterPro" id="IPR003594">
    <property type="entry name" value="HATPase_dom"/>
</dbReference>
<dbReference type="InterPro" id="IPR050428">
    <property type="entry name" value="TCS_sensor_his_kinase"/>
</dbReference>
<keyword evidence="6 11" id="KW-0812">Transmembrane</keyword>
<dbReference type="SUPFAM" id="SSF55874">
    <property type="entry name" value="ATPase domain of HSP90 chaperone/DNA topoisomerase II/histidine kinase"/>
    <property type="match status" value="1"/>
</dbReference>
<dbReference type="AlphaFoldDB" id="A0A7Z2GDJ5"/>
<keyword evidence="7 14" id="KW-0418">Kinase</keyword>
<dbReference type="CDD" id="cd00082">
    <property type="entry name" value="HisKA"/>
    <property type="match status" value="1"/>
</dbReference>
<dbReference type="InterPro" id="IPR036890">
    <property type="entry name" value="HATPase_C_sf"/>
</dbReference>
<evidence type="ECO:0000256" key="6">
    <source>
        <dbReference type="ARBA" id="ARBA00022692"/>
    </source>
</evidence>
<dbReference type="GO" id="GO:0000155">
    <property type="term" value="F:phosphorelay sensor kinase activity"/>
    <property type="evidence" value="ECO:0007669"/>
    <property type="project" value="InterPro"/>
</dbReference>
<dbReference type="Proteomes" id="UP000434209">
    <property type="component" value="Chromosome 4"/>
</dbReference>
<dbReference type="PANTHER" id="PTHR45436">
    <property type="entry name" value="SENSOR HISTIDINE KINASE YKOH"/>
    <property type="match status" value="1"/>
</dbReference>
<dbReference type="Gene3D" id="1.10.287.130">
    <property type="match status" value="1"/>
</dbReference>
<feature type="domain" description="Histidine kinase" evidence="12">
    <location>
        <begin position="228"/>
        <end position="440"/>
    </location>
</feature>
<comment type="catalytic activity">
    <reaction evidence="1">
        <text>ATP + protein L-histidine = ADP + protein N-phospho-L-histidine.</text>
        <dbReference type="EC" id="2.7.13.3"/>
    </reaction>
</comment>
<dbReference type="InterPro" id="IPR004358">
    <property type="entry name" value="Sig_transdc_His_kin-like_C"/>
</dbReference>
<dbReference type="CDD" id="cd00075">
    <property type="entry name" value="HATPase"/>
    <property type="match status" value="1"/>
</dbReference>
<dbReference type="OrthoDB" id="8554694at2"/>
<keyword evidence="8 11" id="KW-1133">Transmembrane helix</keyword>
<dbReference type="SMART" id="SM00388">
    <property type="entry name" value="HisKA"/>
    <property type="match status" value="1"/>
</dbReference>
<dbReference type="PRINTS" id="PR00344">
    <property type="entry name" value="BCTRLSENSOR"/>
</dbReference>
<gene>
    <name evidence="14" type="ORF">FAZ97_32430</name>
</gene>
<evidence type="ECO:0000313" key="14">
    <source>
        <dbReference type="EMBL" id="QGZ59683.1"/>
    </source>
</evidence>
<dbReference type="SMART" id="SM00387">
    <property type="entry name" value="HATPase_c"/>
    <property type="match status" value="1"/>
</dbReference>
<dbReference type="PROSITE" id="PS50109">
    <property type="entry name" value="HIS_KIN"/>
    <property type="match status" value="1"/>
</dbReference>
<evidence type="ECO:0000256" key="10">
    <source>
        <dbReference type="ARBA" id="ARBA00023136"/>
    </source>
</evidence>
<dbReference type="EC" id="2.7.13.3" evidence="3"/>
<dbReference type="SUPFAM" id="SSF47384">
    <property type="entry name" value="Homodimeric domain of signal transducing histidine kinase"/>
    <property type="match status" value="1"/>
</dbReference>
<evidence type="ECO:0000256" key="5">
    <source>
        <dbReference type="ARBA" id="ARBA00022679"/>
    </source>
</evidence>
<evidence type="ECO:0000256" key="2">
    <source>
        <dbReference type="ARBA" id="ARBA00004141"/>
    </source>
</evidence>
<dbReference type="Pfam" id="PF00512">
    <property type="entry name" value="HisKA"/>
    <property type="match status" value="1"/>
</dbReference>
<protein>
    <recommendedName>
        <fullName evidence="3">histidine kinase</fullName>
        <ecNumber evidence="3">2.7.13.3</ecNumber>
    </recommendedName>
</protein>
<evidence type="ECO:0000256" key="8">
    <source>
        <dbReference type="ARBA" id="ARBA00022989"/>
    </source>
</evidence>
<organism evidence="14 15">
    <name type="scientific">Paraburkholderia acidiphila</name>
    <dbReference type="NCBI Taxonomy" id="2571747"/>
    <lineage>
        <taxon>Bacteria</taxon>
        <taxon>Pseudomonadati</taxon>
        <taxon>Pseudomonadota</taxon>
        <taxon>Betaproteobacteria</taxon>
        <taxon>Burkholderiales</taxon>
        <taxon>Burkholderiaceae</taxon>
        <taxon>Paraburkholderia</taxon>
    </lineage>
</organism>
<evidence type="ECO:0000259" key="12">
    <source>
        <dbReference type="PROSITE" id="PS50109"/>
    </source>
</evidence>
<keyword evidence="5" id="KW-0808">Transferase</keyword>
<dbReference type="InterPro" id="IPR003660">
    <property type="entry name" value="HAMP_dom"/>
</dbReference>
<dbReference type="PROSITE" id="PS50885">
    <property type="entry name" value="HAMP"/>
    <property type="match status" value="1"/>
</dbReference>
<keyword evidence="9" id="KW-0902">Two-component regulatory system</keyword>
<proteinExistence type="predicted"/>
<keyword evidence="10 11" id="KW-0472">Membrane</keyword>
<dbReference type="Gene3D" id="3.30.565.10">
    <property type="entry name" value="Histidine kinase-like ATPase, C-terminal domain"/>
    <property type="match status" value="1"/>
</dbReference>
<dbReference type="PANTHER" id="PTHR45436:SF15">
    <property type="entry name" value="SENSOR HISTIDINE KINASE CUSS"/>
    <property type="match status" value="1"/>
</dbReference>
<evidence type="ECO:0000256" key="11">
    <source>
        <dbReference type="SAM" id="Phobius"/>
    </source>
</evidence>
<keyword evidence="4" id="KW-0597">Phosphoprotein</keyword>
<dbReference type="InterPro" id="IPR005467">
    <property type="entry name" value="His_kinase_dom"/>
</dbReference>
<evidence type="ECO:0000256" key="7">
    <source>
        <dbReference type="ARBA" id="ARBA00022777"/>
    </source>
</evidence>
<evidence type="ECO:0000256" key="1">
    <source>
        <dbReference type="ARBA" id="ARBA00000085"/>
    </source>
</evidence>
<dbReference type="EMBL" id="CP046912">
    <property type="protein sequence ID" value="QGZ59683.1"/>
    <property type="molecule type" value="Genomic_DNA"/>
</dbReference>
<dbReference type="InterPro" id="IPR036097">
    <property type="entry name" value="HisK_dim/P_sf"/>
</dbReference>
<name>A0A7Z2GDJ5_9BURK</name>
<reference evidence="14 15" key="1">
    <citation type="submission" date="2019-12" db="EMBL/GenBank/DDBJ databases">
        <title>Paraburkholderia acidiphila 7Q-K02 sp. nov and Paraburkholderia acidisoli DHF22 sp. nov., two strains isolated from forest soil.</title>
        <authorList>
            <person name="Gao Z."/>
            <person name="Qiu L."/>
        </authorList>
    </citation>
    <scope>NUCLEOTIDE SEQUENCE [LARGE SCALE GENOMIC DNA]</scope>
    <source>
        <strain evidence="14 15">7Q-K02</strain>
    </source>
</reference>
<comment type="subcellular location">
    <subcellularLocation>
        <location evidence="2">Membrane</location>
        <topology evidence="2">Multi-pass membrane protein</topology>
    </subcellularLocation>
</comment>
<accession>A0A7Z2GDJ5</accession>
<feature type="domain" description="HAMP" evidence="13">
    <location>
        <begin position="168"/>
        <end position="220"/>
    </location>
</feature>
<evidence type="ECO:0000256" key="4">
    <source>
        <dbReference type="ARBA" id="ARBA00022553"/>
    </source>
</evidence>
<dbReference type="InterPro" id="IPR003661">
    <property type="entry name" value="HisK_dim/P_dom"/>
</dbReference>
<evidence type="ECO:0000313" key="15">
    <source>
        <dbReference type="Proteomes" id="UP000434209"/>
    </source>
</evidence>
<evidence type="ECO:0000256" key="9">
    <source>
        <dbReference type="ARBA" id="ARBA00023012"/>
    </source>
</evidence>
<dbReference type="KEGG" id="pacp:FAZ97_32430"/>
<feature type="transmembrane region" description="Helical" evidence="11">
    <location>
        <begin position="148"/>
        <end position="167"/>
    </location>
</feature>
<sequence length="450" mass="49254">MLMKARSLSTQLIVSLGLLLSIFGIVQGVSSYRLALVGVNALLDDRLSNVASRIRDVYEAAIPRRSPGSGNADDIVVVVWTAEHKSSPTRTTDSAVEFDRNSPTGFSQQFAANEAWRVYTLVTYNEVIQVGQRMSVRVRMAQDSAARALTPVYVLIPAVWIAVYLCVRRAFRVLDRLGRRVRAIDSTSLEALPDEGLPIELRPFVSSINRMIERLDGSMRFERDFISDAAHELRTPLTALKLQADNLQGDIVPQNRERFQALRRGIERTSTLVAQLLQLARADAQMTTAPTAAIDVTQVVASVVSELLPIANQKRIDIGASELTPVRICATEPDLRAVVKNLIGNALRYTPEGGCVDLRVLDADGHARIDIEDTGPGIPEAALPRVFDRFFRVNHGVEGSGLGLAIVLAIVTRYGGRVTLENRHDGVTGLRAIVEIPLLADDGVSRAEAH</sequence>
<keyword evidence="15" id="KW-1185">Reference proteome</keyword>